<evidence type="ECO:0000259" key="10">
    <source>
        <dbReference type="PROSITE" id="PS50262"/>
    </source>
</evidence>
<dbReference type="PANTHER" id="PTHR24228:SF59">
    <property type="entry name" value="NEUROPEPTIDE RECEPTOR 15"/>
    <property type="match status" value="1"/>
</dbReference>
<dbReference type="PANTHER" id="PTHR24228">
    <property type="entry name" value="B2 BRADYKININ RECEPTOR/ANGIOTENSIN II RECEPTOR"/>
    <property type="match status" value="1"/>
</dbReference>
<proteinExistence type="predicted"/>
<organism evidence="11 14">
    <name type="scientific">Adineta ricciae</name>
    <name type="common">Rotifer</name>
    <dbReference type="NCBI Taxonomy" id="249248"/>
    <lineage>
        <taxon>Eukaryota</taxon>
        <taxon>Metazoa</taxon>
        <taxon>Spiralia</taxon>
        <taxon>Gnathifera</taxon>
        <taxon>Rotifera</taxon>
        <taxon>Eurotatoria</taxon>
        <taxon>Bdelloidea</taxon>
        <taxon>Adinetida</taxon>
        <taxon>Adinetidae</taxon>
        <taxon>Adineta</taxon>
    </lineage>
</organism>
<dbReference type="Proteomes" id="UP000663828">
    <property type="component" value="Unassembled WGS sequence"/>
</dbReference>
<evidence type="ECO:0000256" key="9">
    <source>
        <dbReference type="SAM" id="Phobius"/>
    </source>
</evidence>
<feature type="domain" description="G-protein coupled receptors family 1 profile" evidence="10">
    <location>
        <begin position="39"/>
        <end position="293"/>
    </location>
</feature>
<protein>
    <recommendedName>
        <fullName evidence="10">G-protein coupled receptors family 1 profile domain-containing protein</fullName>
    </recommendedName>
</protein>
<keyword evidence="5" id="KW-0297">G-protein coupled receptor</keyword>
<keyword evidence="4 9" id="KW-1133">Transmembrane helix</keyword>
<evidence type="ECO:0000256" key="3">
    <source>
        <dbReference type="ARBA" id="ARBA00022692"/>
    </source>
</evidence>
<evidence type="ECO:0000256" key="5">
    <source>
        <dbReference type="ARBA" id="ARBA00023040"/>
    </source>
</evidence>
<dbReference type="SUPFAM" id="SSF81321">
    <property type="entry name" value="Family A G protein-coupled receptor-like"/>
    <property type="match status" value="1"/>
</dbReference>
<evidence type="ECO:0000313" key="11">
    <source>
        <dbReference type="EMBL" id="CAF1395913.1"/>
    </source>
</evidence>
<evidence type="ECO:0000256" key="4">
    <source>
        <dbReference type="ARBA" id="ARBA00022989"/>
    </source>
</evidence>
<evidence type="ECO:0000256" key="2">
    <source>
        <dbReference type="ARBA" id="ARBA00022475"/>
    </source>
</evidence>
<sequence>MNFTILSQVGENLTLLSNELWFIPFDIVMIIFMTLAVILTTIFLIVISIDKTCHTVQMMFVTNRLFSTFVLGLFLLGSSIFTFRNDLQQIQYEDSLCIFRGYMIYASGAAQNYSNVVEACYRYFIIIYPTRLYFRSVRFQGFIICLSWTFCFLCPLPFLLTNNIIYNVNNQICQLPLHRSFLLIYMAFSIYGIPILLIILNYFKLVRYVKAMSERVISANTLLHARKELEIVKRILTRITVMIITFLPLTLFIFMSFFDSVPKYHFRIAYAPMYIATFPLLIVLFQFTDPLKASVMKIIKCRSNAIVARVT</sequence>
<comment type="caution">
    <text evidence="11">The sequence shown here is derived from an EMBL/GenBank/DDBJ whole genome shotgun (WGS) entry which is preliminary data.</text>
</comment>
<dbReference type="EMBL" id="CAJNOJ010000319">
    <property type="protein sequence ID" value="CAF1395913.1"/>
    <property type="molecule type" value="Genomic_DNA"/>
</dbReference>
<evidence type="ECO:0000256" key="8">
    <source>
        <dbReference type="ARBA" id="ARBA00023224"/>
    </source>
</evidence>
<feature type="transmembrane region" description="Helical" evidence="9">
    <location>
        <begin position="137"/>
        <end position="160"/>
    </location>
</feature>
<feature type="transmembrane region" description="Helical" evidence="9">
    <location>
        <begin position="180"/>
        <end position="203"/>
    </location>
</feature>
<evidence type="ECO:0000313" key="12">
    <source>
        <dbReference type="EMBL" id="CAF1493239.1"/>
    </source>
</evidence>
<dbReference type="EMBL" id="CAJNOR010004320">
    <property type="protein sequence ID" value="CAF1493239.1"/>
    <property type="molecule type" value="Genomic_DNA"/>
</dbReference>
<feature type="transmembrane region" description="Helical" evidence="9">
    <location>
        <begin position="264"/>
        <end position="287"/>
    </location>
</feature>
<evidence type="ECO:0000313" key="14">
    <source>
        <dbReference type="Proteomes" id="UP000663852"/>
    </source>
</evidence>
<dbReference type="GO" id="GO:0005886">
    <property type="term" value="C:plasma membrane"/>
    <property type="evidence" value="ECO:0007669"/>
    <property type="project" value="UniProtKB-SubCell"/>
</dbReference>
<dbReference type="CDD" id="cd00637">
    <property type="entry name" value="7tm_classA_rhodopsin-like"/>
    <property type="match status" value="1"/>
</dbReference>
<accession>A0A815KPS5</accession>
<keyword evidence="7" id="KW-0675">Receptor</keyword>
<dbReference type="Proteomes" id="UP000663852">
    <property type="component" value="Unassembled WGS sequence"/>
</dbReference>
<evidence type="ECO:0000313" key="13">
    <source>
        <dbReference type="Proteomes" id="UP000663828"/>
    </source>
</evidence>
<gene>
    <name evidence="11" type="ORF">EDS130_LOCUS35734</name>
    <name evidence="12" type="ORF">XAT740_LOCUS39211</name>
</gene>
<evidence type="ECO:0000256" key="1">
    <source>
        <dbReference type="ARBA" id="ARBA00004651"/>
    </source>
</evidence>
<dbReference type="Gene3D" id="1.20.1070.10">
    <property type="entry name" value="Rhodopsin 7-helix transmembrane proteins"/>
    <property type="match status" value="1"/>
</dbReference>
<feature type="transmembrane region" description="Helical" evidence="9">
    <location>
        <begin position="103"/>
        <end position="125"/>
    </location>
</feature>
<keyword evidence="3 9" id="KW-0812">Transmembrane</keyword>
<keyword evidence="8" id="KW-0807">Transducer</keyword>
<dbReference type="InterPro" id="IPR017452">
    <property type="entry name" value="GPCR_Rhodpsn_7TM"/>
</dbReference>
<keyword evidence="2" id="KW-1003">Cell membrane</keyword>
<dbReference type="PROSITE" id="PS50262">
    <property type="entry name" value="G_PROTEIN_RECEP_F1_2"/>
    <property type="match status" value="1"/>
</dbReference>
<feature type="transmembrane region" description="Helical" evidence="9">
    <location>
        <begin position="61"/>
        <end position="83"/>
    </location>
</feature>
<keyword evidence="6 9" id="KW-0472">Membrane</keyword>
<feature type="transmembrane region" description="Helical" evidence="9">
    <location>
        <begin position="235"/>
        <end position="258"/>
    </location>
</feature>
<keyword evidence="13" id="KW-1185">Reference proteome</keyword>
<evidence type="ECO:0000256" key="7">
    <source>
        <dbReference type="ARBA" id="ARBA00023170"/>
    </source>
</evidence>
<feature type="transmembrane region" description="Helical" evidence="9">
    <location>
        <begin position="20"/>
        <end position="49"/>
    </location>
</feature>
<evidence type="ECO:0000256" key="6">
    <source>
        <dbReference type="ARBA" id="ARBA00023136"/>
    </source>
</evidence>
<comment type="subcellular location">
    <subcellularLocation>
        <location evidence="1">Cell membrane</location>
        <topology evidence="1">Multi-pass membrane protein</topology>
    </subcellularLocation>
</comment>
<dbReference type="GO" id="GO:0004930">
    <property type="term" value="F:G protein-coupled receptor activity"/>
    <property type="evidence" value="ECO:0007669"/>
    <property type="project" value="UniProtKB-KW"/>
</dbReference>
<dbReference type="AlphaFoldDB" id="A0A815KPS5"/>
<reference evidence="11" key="1">
    <citation type="submission" date="2021-02" db="EMBL/GenBank/DDBJ databases">
        <authorList>
            <person name="Nowell W R."/>
        </authorList>
    </citation>
    <scope>NUCLEOTIDE SEQUENCE</scope>
</reference>
<name>A0A815KPS5_ADIRI</name>